<accession>A0A9J5XKY6</accession>
<name>A0A9J5XKY6_SOLCO</name>
<dbReference type="Proteomes" id="UP000824120">
    <property type="component" value="Chromosome 9"/>
</dbReference>
<evidence type="ECO:0000313" key="2">
    <source>
        <dbReference type="Proteomes" id="UP000824120"/>
    </source>
</evidence>
<dbReference type="AlphaFoldDB" id="A0A9J5XKY6"/>
<gene>
    <name evidence="1" type="ORF">H5410_048390</name>
</gene>
<protein>
    <submittedName>
        <fullName evidence="1">Uncharacterized protein</fullName>
    </submittedName>
</protein>
<dbReference type="EMBL" id="JACXVP010000009">
    <property type="protein sequence ID" value="KAG5587956.1"/>
    <property type="molecule type" value="Genomic_DNA"/>
</dbReference>
<comment type="caution">
    <text evidence="1">The sequence shown here is derived from an EMBL/GenBank/DDBJ whole genome shotgun (WGS) entry which is preliminary data.</text>
</comment>
<sequence length="81" mass="9417">MEYCGKLSKQHKTVNELPFTDNESGETWEKICSEESHAYVEKLQILDNEMIKGVKVRTNVKKQKSKNKDSNCTMFRGRDTC</sequence>
<evidence type="ECO:0000313" key="1">
    <source>
        <dbReference type="EMBL" id="KAG5587956.1"/>
    </source>
</evidence>
<keyword evidence="2" id="KW-1185">Reference proteome</keyword>
<proteinExistence type="predicted"/>
<reference evidence="1 2" key="1">
    <citation type="submission" date="2020-09" db="EMBL/GenBank/DDBJ databases">
        <title>De no assembly of potato wild relative species, Solanum commersonii.</title>
        <authorList>
            <person name="Cho K."/>
        </authorList>
    </citation>
    <scope>NUCLEOTIDE SEQUENCE [LARGE SCALE GENOMIC DNA]</scope>
    <source>
        <strain evidence="1">LZ3.2</strain>
        <tissue evidence="1">Leaf</tissue>
    </source>
</reference>
<organism evidence="1 2">
    <name type="scientific">Solanum commersonii</name>
    <name type="common">Commerson's wild potato</name>
    <name type="synonym">Commerson's nightshade</name>
    <dbReference type="NCBI Taxonomy" id="4109"/>
    <lineage>
        <taxon>Eukaryota</taxon>
        <taxon>Viridiplantae</taxon>
        <taxon>Streptophyta</taxon>
        <taxon>Embryophyta</taxon>
        <taxon>Tracheophyta</taxon>
        <taxon>Spermatophyta</taxon>
        <taxon>Magnoliopsida</taxon>
        <taxon>eudicotyledons</taxon>
        <taxon>Gunneridae</taxon>
        <taxon>Pentapetalae</taxon>
        <taxon>asterids</taxon>
        <taxon>lamiids</taxon>
        <taxon>Solanales</taxon>
        <taxon>Solanaceae</taxon>
        <taxon>Solanoideae</taxon>
        <taxon>Solaneae</taxon>
        <taxon>Solanum</taxon>
    </lineage>
</organism>